<evidence type="ECO:0000256" key="6">
    <source>
        <dbReference type="ARBA" id="ARBA00022989"/>
    </source>
</evidence>
<dbReference type="RefSeq" id="WP_021329951.1">
    <property type="nucleotide sequence ID" value="NZ_AUZJ01000017.1"/>
</dbReference>
<evidence type="ECO:0000256" key="2">
    <source>
        <dbReference type="ARBA" id="ARBA00020515"/>
    </source>
</evidence>
<dbReference type="SUPFAM" id="SSF161098">
    <property type="entry name" value="MetI-like"/>
    <property type="match status" value="1"/>
</dbReference>
<dbReference type="CDD" id="cd06261">
    <property type="entry name" value="TM_PBP2"/>
    <property type="match status" value="1"/>
</dbReference>
<dbReference type="GO" id="GO:0005886">
    <property type="term" value="C:plasma membrane"/>
    <property type="evidence" value="ECO:0007669"/>
    <property type="project" value="UniProtKB-SubCell"/>
</dbReference>
<dbReference type="PANTHER" id="PTHR43744:SF8">
    <property type="entry name" value="SN-GLYCEROL-3-PHOSPHATE TRANSPORT SYSTEM PERMEASE PROTEIN UGPE"/>
    <property type="match status" value="1"/>
</dbReference>
<feature type="transmembrane region" description="Helical" evidence="8">
    <location>
        <begin position="258"/>
        <end position="282"/>
    </location>
</feature>
<evidence type="ECO:0000256" key="7">
    <source>
        <dbReference type="ARBA" id="ARBA00023136"/>
    </source>
</evidence>
<keyword evidence="7 8" id="KW-0472">Membrane</keyword>
<keyword evidence="5 8" id="KW-0812">Transmembrane</keyword>
<name>U1GX25_TRESO</name>
<keyword evidence="4" id="KW-1003">Cell membrane</keyword>
<dbReference type="PATRIC" id="fig|1125725.3.peg.902"/>
<comment type="caution">
    <text evidence="10">The sequence shown here is derived from an EMBL/GenBank/DDBJ whole genome shotgun (WGS) entry which is preliminary data.</text>
</comment>
<keyword evidence="3 8" id="KW-0813">Transport</keyword>
<evidence type="ECO:0000256" key="5">
    <source>
        <dbReference type="ARBA" id="ARBA00022692"/>
    </source>
</evidence>
<sequence length="293" mass="33298">MNTNKYVGRVGIGEIVAWIALFIVFFFTITPILFMFVASFMDARQILAMPFRWIPSRAYFTNENRTFLTNFIKAIFGNNQNPIYMRNILNSLIVALSCAATTVLLASLCGYGLAKFKFKSRNLIFMSIMATMMIPFEAIMIPLYMVATSMRMINTYQGLIIPFLVSAFGVFQMRQYLLTFPTEYLDAARVDGYNEFNIYSRIVLPNCGPVIATLGILSFRNQWDNLLWPLLVAQSEKMKTIPLYITKFSEEKQTDEGAMMACALLASIPMFILFGALSKYFIGGAEVYESRKG</sequence>
<protein>
    <recommendedName>
        <fullName evidence="2">sn-glycerol-3-phosphate transport system permease protein UgpE</fullName>
    </recommendedName>
</protein>
<feature type="transmembrane region" description="Helical" evidence="8">
    <location>
        <begin position="198"/>
        <end position="219"/>
    </location>
</feature>
<evidence type="ECO:0000256" key="8">
    <source>
        <dbReference type="RuleBase" id="RU363032"/>
    </source>
</evidence>
<dbReference type="EMBL" id="AVQI01000006">
    <property type="protein sequence ID" value="ERK05040.1"/>
    <property type="molecule type" value="Genomic_DNA"/>
</dbReference>
<dbReference type="OrthoDB" id="9773467at2"/>
<feature type="transmembrane region" description="Helical" evidence="8">
    <location>
        <begin position="159"/>
        <end position="177"/>
    </location>
</feature>
<evidence type="ECO:0000259" key="9">
    <source>
        <dbReference type="PROSITE" id="PS50928"/>
    </source>
</evidence>
<evidence type="ECO:0000313" key="11">
    <source>
        <dbReference type="EMBL" id="ERK05040.1"/>
    </source>
</evidence>
<reference evidence="12 13" key="1">
    <citation type="submission" date="2013-08" db="EMBL/GenBank/DDBJ databases">
        <authorList>
            <person name="Durkin A.S."/>
            <person name="Haft D.R."/>
            <person name="McCorrison J."/>
            <person name="Torralba M."/>
            <person name="Gillis M."/>
            <person name="Haft D.H."/>
            <person name="Methe B."/>
            <person name="Sutton G."/>
            <person name="Nelson K.E."/>
        </authorList>
    </citation>
    <scope>NUCLEOTIDE SEQUENCE [LARGE SCALE GENOMIC DNA]</scope>
    <source>
        <strain evidence="11 13">ATCC 35536</strain>
        <strain evidence="10 12">VPI DR56BR1116</strain>
    </source>
</reference>
<keyword evidence="6 8" id="KW-1133">Transmembrane helix</keyword>
<dbReference type="PROSITE" id="PS50928">
    <property type="entry name" value="ABC_TM1"/>
    <property type="match status" value="1"/>
</dbReference>
<dbReference type="eggNOG" id="COG0395">
    <property type="taxonomic scope" value="Bacteria"/>
</dbReference>
<feature type="domain" description="ABC transmembrane type-1" evidence="9">
    <location>
        <begin position="88"/>
        <end position="277"/>
    </location>
</feature>
<comment type="subcellular location">
    <subcellularLocation>
        <location evidence="1 8">Cell membrane</location>
        <topology evidence="1 8">Multi-pass membrane protein</topology>
    </subcellularLocation>
</comment>
<dbReference type="Pfam" id="PF00528">
    <property type="entry name" value="BPD_transp_1"/>
    <property type="match status" value="1"/>
</dbReference>
<gene>
    <name evidence="11" type="ORF">HMPREF0860_0646</name>
    <name evidence="10" type="ORF">HMPREF1325_1618</name>
</gene>
<dbReference type="STRING" id="1125725.HMPREF1325_1618"/>
<evidence type="ECO:0000313" key="10">
    <source>
        <dbReference type="EMBL" id="ERF61109.1"/>
    </source>
</evidence>
<feature type="transmembrane region" description="Helical" evidence="8">
    <location>
        <begin position="88"/>
        <end position="111"/>
    </location>
</feature>
<comment type="similarity">
    <text evidence="8">Belongs to the binding-protein-dependent transport system permease family.</text>
</comment>
<evidence type="ECO:0000313" key="13">
    <source>
        <dbReference type="Proteomes" id="UP000016646"/>
    </source>
</evidence>
<dbReference type="GO" id="GO:0055085">
    <property type="term" value="P:transmembrane transport"/>
    <property type="evidence" value="ECO:0007669"/>
    <property type="project" value="InterPro"/>
</dbReference>
<dbReference type="EMBL" id="AUZJ01000017">
    <property type="protein sequence ID" value="ERF61109.1"/>
    <property type="molecule type" value="Genomic_DNA"/>
</dbReference>
<dbReference type="Gene3D" id="1.10.3720.10">
    <property type="entry name" value="MetI-like"/>
    <property type="match status" value="1"/>
</dbReference>
<evidence type="ECO:0000313" key="12">
    <source>
        <dbReference type="Proteomes" id="UP000016412"/>
    </source>
</evidence>
<dbReference type="AlphaFoldDB" id="U1GX25"/>
<feature type="transmembrane region" description="Helical" evidence="8">
    <location>
        <begin position="15"/>
        <end position="41"/>
    </location>
</feature>
<dbReference type="InterPro" id="IPR035906">
    <property type="entry name" value="MetI-like_sf"/>
</dbReference>
<organism evidence="10 12">
    <name type="scientific">Treponema socranskii subsp. socranskii VPI DR56BR1116 = ATCC 35536</name>
    <dbReference type="NCBI Taxonomy" id="1125725"/>
    <lineage>
        <taxon>Bacteria</taxon>
        <taxon>Pseudomonadati</taxon>
        <taxon>Spirochaetota</taxon>
        <taxon>Spirochaetia</taxon>
        <taxon>Spirochaetales</taxon>
        <taxon>Treponemataceae</taxon>
        <taxon>Treponema</taxon>
    </lineage>
</organism>
<dbReference type="Proteomes" id="UP000016412">
    <property type="component" value="Unassembled WGS sequence"/>
</dbReference>
<evidence type="ECO:0000256" key="4">
    <source>
        <dbReference type="ARBA" id="ARBA00022475"/>
    </source>
</evidence>
<evidence type="ECO:0000256" key="3">
    <source>
        <dbReference type="ARBA" id="ARBA00022448"/>
    </source>
</evidence>
<evidence type="ECO:0000256" key="1">
    <source>
        <dbReference type="ARBA" id="ARBA00004651"/>
    </source>
</evidence>
<keyword evidence="13" id="KW-1185">Reference proteome</keyword>
<dbReference type="PANTHER" id="PTHR43744">
    <property type="entry name" value="ABC TRANSPORTER PERMEASE PROTEIN MG189-RELATED-RELATED"/>
    <property type="match status" value="1"/>
</dbReference>
<feature type="transmembrane region" description="Helical" evidence="8">
    <location>
        <begin position="123"/>
        <end position="147"/>
    </location>
</feature>
<dbReference type="Proteomes" id="UP000016646">
    <property type="component" value="Unassembled WGS sequence"/>
</dbReference>
<dbReference type="InterPro" id="IPR000515">
    <property type="entry name" value="MetI-like"/>
</dbReference>
<accession>U1GX25</accession>
<proteinExistence type="inferred from homology"/>